<keyword evidence="2" id="KW-0813">Transport</keyword>
<dbReference type="RefSeq" id="WP_022994685.1">
    <property type="nucleotide sequence ID" value="NZ_CBDDTQ010000003.1"/>
</dbReference>
<feature type="binding site" description="covalent" evidence="8">
    <location>
        <position position="84"/>
    </location>
    <ligand>
        <name>heme c</name>
        <dbReference type="ChEBI" id="CHEBI:61717"/>
    </ligand>
</feature>
<dbReference type="GO" id="GO:0009055">
    <property type="term" value="F:electron transfer activity"/>
    <property type="evidence" value="ECO:0007669"/>
    <property type="project" value="InterPro"/>
</dbReference>
<evidence type="ECO:0000256" key="4">
    <source>
        <dbReference type="ARBA" id="ARBA00022723"/>
    </source>
</evidence>
<keyword evidence="12" id="KW-1185">Reference proteome</keyword>
<dbReference type="GO" id="GO:0020037">
    <property type="term" value="F:heme binding"/>
    <property type="evidence" value="ECO:0007669"/>
    <property type="project" value="InterPro"/>
</dbReference>
<evidence type="ECO:0000313" key="12">
    <source>
        <dbReference type="Proteomes" id="UP001107961"/>
    </source>
</evidence>
<comment type="PTM">
    <text evidence="8">Binds 1 heme c group covalently per subunit.</text>
</comment>
<keyword evidence="5" id="KW-0249">Electron transport</keyword>
<evidence type="ECO:0000256" key="6">
    <source>
        <dbReference type="ARBA" id="ARBA00023004"/>
    </source>
</evidence>
<keyword evidence="4 8" id="KW-0479">Metal-binding</keyword>
<reference evidence="11" key="1">
    <citation type="submission" date="2022-01" db="EMBL/GenBank/DDBJ databases">
        <authorList>
            <person name="Karlyshev A.V."/>
            <person name="Jaspars M."/>
        </authorList>
    </citation>
    <scope>NUCLEOTIDE SEQUENCE</scope>
    <source>
        <strain evidence="11">AGSA3-2</strain>
    </source>
</reference>
<sequence length="105" mass="10851">MKVIAFSLAALAAASLSPGLALAADAETLYQAKACVACHKIDGPMVGPSYQDVAKKYAGQDGAAATLAKHIQEGSQGVWGAIPMPPNAVTDEEAKTLAEWILQQK</sequence>
<evidence type="ECO:0000256" key="5">
    <source>
        <dbReference type="ARBA" id="ARBA00022982"/>
    </source>
</evidence>
<dbReference type="InterPro" id="IPR036909">
    <property type="entry name" value="Cyt_c-like_dom_sf"/>
</dbReference>
<dbReference type="KEGG" id="axe:P40_20815"/>
<accession>A0A9Q3ZBT9</accession>
<dbReference type="PRINTS" id="PR00606">
    <property type="entry name" value="CYTCHROMECID"/>
</dbReference>
<organism evidence="11 12">
    <name type="scientific">Alloalcanivorax xenomutans</name>
    <dbReference type="NCBI Taxonomy" id="1094342"/>
    <lineage>
        <taxon>Bacteria</taxon>
        <taxon>Pseudomonadati</taxon>
        <taxon>Pseudomonadota</taxon>
        <taxon>Gammaproteobacteria</taxon>
        <taxon>Oceanospirillales</taxon>
        <taxon>Alcanivoracaceae</taxon>
        <taxon>Alloalcanivorax</taxon>
    </lineage>
</organism>
<proteinExistence type="predicted"/>
<dbReference type="Proteomes" id="UP001107961">
    <property type="component" value="Unassembled WGS sequence"/>
</dbReference>
<protein>
    <recommendedName>
        <fullName evidence="1">Cytochrome c-551</fullName>
    </recommendedName>
    <alternativeName>
        <fullName evidence="7">Cytochrome c551</fullName>
    </alternativeName>
</protein>
<evidence type="ECO:0000256" key="3">
    <source>
        <dbReference type="ARBA" id="ARBA00022617"/>
    </source>
</evidence>
<evidence type="ECO:0000256" key="8">
    <source>
        <dbReference type="PIRSR" id="PIRSR602324-1"/>
    </source>
</evidence>
<evidence type="ECO:0000256" key="2">
    <source>
        <dbReference type="ARBA" id="ARBA00022448"/>
    </source>
</evidence>
<dbReference type="GO" id="GO:0005506">
    <property type="term" value="F:iron ion binding"/>
    <property type="evidence" value="ECO:0007669"/>
    <property type="project" value="InterPro"/>
</dbReference>
<feature type="domain" description="Cytochrome c" evidence="10">
    <location>
        <begin position="21"/>
        <end position="105"/>
    </location>
</feature>
<dbReference type="GeneID" id="94688761"/>
<dbReference type="AlphaFoldDB" id="A0A9Q3ZBT9"/>
<evidence type="ECO:0000313" key="11">
    <source>
        <dbReference type="EMBL" id="MCE7507988.1"/>
    </source>
</evidence>
<name>A0A9Q3ZBT9_9GAMM</name>
<comment type="caution">
    <text evidence="11">The sequence shown here is derived from an EMBL/GenBank/DDBJ whole genome shotgun (WGS) entry which is preliminary data.</text>
</comment>
<feature type="binding site" description="covalent" evidence="8">
    <location>
        <position position="35"/>
    </location>
    <ligand>
        <name>heme c</name>
        <dbReference type="ChEBI" id="CHEBI:61717"/>
    </ligand>
</feature>
<feature type="chain" id="PRO_5040330749" description="Cytochrome c-551" evidence="9">
    <location>
        <begin position="24"/>
        <end position="105"/>
    </location>
</feature>
<keyword evidence="3 8" id="KW-0349">Heme</keyword>
<dbReference type="EMBL" id="JAJVKT010000005">
    <property type="protein sequence ID" value="MCE7507988.1"/>
    <property type="molecule type" value="Genomic_DNA"/>
</dbReference>
<dbReference type="Pfam" id="PF00034">
    <property type="entry name" value="Cytochrom_C"/>
    <property type="match status" value="1"/>
</dbReference>
<evidence type="ECO:0000256" key="7">
    <source>
        <dbReference type="ARBA" id="ARBA00031244"/>
    </source>
</evidence>
<dbReference type="InterPro" id="IPR002324">
    <property type="entry name" value="Cyt_c_ID"/>
</dbReference>
<dbReference type="SUPFAM" id="SSF46626">
    <property type="entry name" value="Cytochrome c"/>
    <property type="match status" value="1"/>
</dbReference>
<gene>
    <name evidence="11" type="ORF">LZG35_05020</name>
</gene>
<keyword evidence="9" id="KW-0732">Signal</keyword>
<dbReference type="InterPro" id="IPR009056">
    <property type="entry name" value="Cyt_c-like_dom"/>
</dbReference>
<dbReference type="Gene3D" id="1.10.760.10">
    <property type="entry name" value="Cytochrome c-like domain"/>
    <property type="match status" value="1"/>
</dbReference>
<evidence type="ECO:0000256" key="9">
    <source>
        <dbReference type="SAM" id="SignalP"/>
    </source>
</evidence>
<evidence type="ECO:0000256" key="1">
    <source>
        <dbReference type="ARBA" id="ARBA00021020"/>
    </source>
</evidence>
<keyword evidence="6 8" id="KW-0408">Iron</keyword>
<evidence type="ECO:0000259" key="10">
    <source>
        <dbReference type="PROSITE" id="PS51007"/>
    </source>
</evidence>
<feature type="binding site" description="covalent" evidence="8">
    <location>
        <position position="39"/>
    </location>
    <ligand>
        <name>heme c</name>
        <dbReference type="ChEBI" id="CHEBI:61717"/>
    </ligand>
</feature>
<dbReference type="PROSITE" id="PS51007">
    <property type="entry name" value="CYTC"/>
    <property type="match status" value="1"/>
</dbReference>
<feature type="signal peptide" evidence="9">
    <location>
        <begin position="1"/>
        <end position="23"/>
    </location>
</feature>